<evidence type="ECO:0000313" key="1">
    <source>
        <dbReference type="EMBL" id="GAA4137473.1"/>
    </source>
</evidence>
<dbReference type="InterPro" id="IPR006439">
    <property type="entry name" value="HAD-SF_hydro_IA"/>
</dbReference>
<organism evidence="1 2">
    <name type="scientific">Actinomadura keratinilytica</name>
    <dbReference type="NCBI Taxonomy" id="547461"/>
    <lineage>
        <taxon>Bacteria</taxon>
        <taxon>Bacillati</taxon>
        <taxon>Actinomycetota</taxon>
        <taxon>Actinomycetes</taxon>
        <taxon>Streptosporangiales</taxon>
        <taxon>Thermomonosporaceae</taxon>
        <taxon>Actinomadura</taxon>
    </lineage>
</organism>
<dbReference type="SFLD" id="SFLDS00003">
    <property type="entry name" value="Haloacid_Dehalogenase"/>
    <property type="match status" value="1"/>
</dbReference>
<accession>A0ABP7YK46</accession>
<dbReference type="NCBIfam" id="TIGR01509">
    <property type="entry name" value="HAD-SF-IA-v3"/>
    <property type="match status" value="1"/>
</dbReference>
<dbReference type="Pfam" id="PF00702">
    <property type="entry name" value="Hydrolase"/>
    <property type="match status" value="1"/>
</dbReference>
<keyword evidence="2" id="KW-1185">Reference proteome</keyword>
<protein>
    <submittedName>
        <fullName evidence="1">HAD family phosphatase</fullName>
    </submittedName>
</protein>
<name>A0ABP7YK46_9ACTN</name>
<dbReference type="PANTHER" id="PTHR43611:SF3">
    <property type="entry name" value="FLAVIN MONONUCLEOTIDE HYDROLASE 1, CHLOROPLATIC"/>
    <property type="match status" value="1"/>
</dbReference>
<dbReference type="Gene3D" id="3.40.50.1000">
    <property type="entry name" value="HAD superfamily/HAD-like"/>
    <property type="match status" value="1"/>
</dbReference>
<dbReference type="CDD" id="cd02603">
    <property type="entry name" value="HAD_sEH-N_like"/>
    <property type="match status" value="1"/>
</dbReference>
<reference evidence="2" key="1">
    <citation type="journal article" date="2019" name="Int. J. Syst. Evol. Microbiol.">
        <title>The Global Catalogue of Microorganisms (GCM) 10K type strain sequencing project: providing services to taxonomists for standard genome sequencing and annotation.</title>
        <authorList>
            <consortium name="The Broad Institute Genomics Platform"/>
            <consortium name="The Broad Institute Genome Sequencing Center for Infectious Disease"/>
            <person name="Wu L."/>
            <person name="Ma J."/>
        </authorList>
    </citation>
    <scope>NUCLEOTIDE SEQUENCE [LARGE SCALE GENOMIC DNA]</scope>
    <source>
        <strain evidence="2">JCM 17316</strain>
    </source>
</reference>
<dbReference type="SUPFAM" id="SSF56784">
    <property type="entry name" value="HAD-like"/>
    <property type="match status" value="1"/>
</dbReference>
<sequence length="211" mass="23504">MDWIVFDYAGVISHAPPDQAGVRLAEAAGVEPGVFWPAYWKNRAAYDLGAVDAAGYWRDVYRQLGRPFREEDVDRLVALDLGAWFEINDATLEIVEALNARGMRLALLSNAVVEMARLIDGQSWARLFRHRLFSSDLHLAKPGAQIYRRACEILDTRPEDVLFIDDRQENVDAAASVGMTALLFTDAARLWADLAFALPSGMPARPSGQVR</sequence>
<dbReference type="InterPro" id="IPR023214">
    <property type="entry name" value="HAD_sf"/>
</dbReference>
<evidence type="ECO:0000313" key="2">
    <source>
        <dbReference type="Proteomes" id="UP001500266"/>
    </source>
</evidence>
<dbReference type="RefSeq" id="WP_345020112.1">
    <property type="nucleotide sequence ID" value="NZ_BAABDO010000024.1"/>
</dbReference>
<dbReference type="SFLD" id="SFLDG01129">
    <property type="entry name" value="C1.5:_HAD__Beta-PGM__Phosphata"/>
    <property type="match status" value="1"/>
</dbReference>
<proteinExistence type="predicted"/>
<dbReference type="InterPro" id="IPR036412">
    <property type="entry name" value="HAD-like_sf"/>
</dbReference>
<comment type="caution">
    <text evidence="1">The sequence shown here is derived from an EMBL/GenBank/DDBJ whole genome shotgun (WGS) entry which is preliminary data.</text>
</comment>
<dbReference type="PRINTS" id="PR00413">
    <property type="entry name" value="HADHALOGNASE"/>
</dbReference>
<dbReference type="EMBL" id="BAABDO010000024">
    <property type="protein sequence ID" value="GAA4137473.1"/>
    <property type="molecule type" value="Genomic_DNA"/>
</dbReference>
<dbReference type="PANTHER" id="PTHR43611">
    <property type="entry name" value="ALPHA-D-GLUCOSE 1-PHOSPHATE PHOSPHATASE"/>
    <property type="match status" value="1"/>
</dbReference>
<gene>
    <name evidence="1" type="ORF">GCM10022416_22010</name>
</gene>
<dbReference type="Proteomes" id="UP001500266">
    <property type="component" value="Unassembled WGS sequence"/>
</dbReference>